<dbReference type="Pfam" id="PF08011">
    <property type="entry name" value="PDDEXK_9"/>
    <property type="match status" value="1"/>
</dbReference>
<evidence type="ECO:0000259" key="1">
    <source>
        <dbReference type="Pfam" id="PF09820"/>
    </source>
</evidence>
<gene>
    <name evidence="2" type="ORF">MBCUR_18500</name>
</gene>
<name>A0A165Z5S7_9EURY</name>
<reference evidence="2 3" key="1">
    <citation type="submission" date="2016-04" db="EMBL/GenBank/DDBJ databases">
        <title>Genome sequence of Methanobrevibacter curvatus DSM 11111.</title>
        <authorList>
            <person name="Poehlein A."/>
            <person name="Seedorf H."/>
            <person name="Daniel R."/>
        </authorList>
    </citation>
    <scope>NUCLEOTIDE SEQUENCE [LARGE SCALE GENOMIC DNA]</scope>
    <source>
        <strain evidence="2 3">DSM 11111</strain>
    </source>
</reference>
<dbReference type="InterPro" id="IPR012547">
    <property type="entry name" value="PDDEXK_9"/>
</dbReference>
<keyword evidence="3" id="KW-1185">Reference proteome</keyword>
<sequence length="528" mass="61652">MIEKDELSLGIATLNDIIENNKIYVDKTEIIEKFIGLKRKYYFLSRPRRFGKSLLVNTLKELFEANKELFKGLYIYDKWDWTISYPVIHLDLSKLKSNNKETLEISLNFYLDRIAKNFNITLQGSYSNDKFTELIEEVSKSFGKNVVVLIDEYDKPIINNISDKKLSEDIRDGLKDFYAALKGADSKLEFVFITGVTKFTKVSIFSDLNNLVDLTMDPICSKICGYTHTELEKNFKNNIINSGKNYNLLENQLIDYIKDWYDGYSWDGENFLYNPFSILSFFHYNTFNTYWFETGTPSFLMDIIKLDNNVNLLFNNNLTLSGTYPSFDINNFDLKTILLQSGYLTIKDKKLSPGELPIYNLDFPNKEVKESFFTYVLGNYTNKSSEDIYFLSKSMFNQLINLNEDGFQQSLEILFSNINYSLHSRLNDLESFYHILFLSWMKIIGFDIQGEIIQLKGRLDAVLVKENIAIILELKFSKTKSMDKLLDEAINQIINKDYYKPYQDKKLILVGITIKNKEVKCRIEKYGS</sequence>
<dbReference type="InterPro" id="IPR027417">
    <property type="entry name" value="P-loop_NTPase"/>
</dbReference>
<dbReference type="Gene3D" id="3.40.50.300">
    <property type="entry name" value="P-loop containing nucleotide triphosphate hydrolases"/>
    <property type="match status" value="1"/>
</dbReference>
<dbReference type="SUPFAM" id="SSF52540">
    <property type="entry name" value="P-loop containing nucleoside triphosphate hydrolases"/>
    <property type="match status" value="1"/>
</dbReference>
<evidence type="ECO:0000313" key="3">
    <source>
        <dbReference type="Proteomes" id="UP000077245"/>
    </source>
</evidence>
<accession>A0A165Z5S7</accession>
<feature type="domain" description="AAA-ATPase-like" evidence="1">
    <location>
        <begin position="9"/>
        <end position="205"/>
    </location>
</feature>
<dbReference type="RefSeq" id="WP_067092613.1">
    <property type="nucleotide sequence ID" value="NZ_LWMV01000219.1"/>
</dbReference>
<dbReference type="Pfam" id="PF09820">
    <property type="entry name" value="AAA-ATPase_like"/>
    <property type="match status" value="1"/>
</dbReference>
<proteinExistence type="predicted"/>
<dbReference type="AlphaFoldDB" id="A0A165Z5S7"/>
<protein>
    <submittedName>
        <fullName evidence="2">Putative AAA-ATPase</fullName>
    </submittedName>
</protein>
<evidence type="ECO:0000313" key="2">
    <source>
        <dbReference type="EMBL" id="KZX10283.1"/>
    </source>
</evidence>
<dbReference type="EMBL" id="LWMV01000219">
    <property type="protein sequence ID" value="KZX10283.1"/>
    <property type="molecule type" value="Genomic_DNA"/>
</dbReference>
<dbReference type="InterPro" id="IPR018631">
    <property type="entry name" value="AAA-ATPase-like_dom"/>
</dbReference>
<organism evidence="2 3">
    <name type="scientific">Methanobrevibacter curvatus</name>
    <dbReference type="NCBI Taxonomy" id="49547"/>
    <lineage>
        <taxon>Archaea</taxon>
        <taxon>Methanobacteriati</taxon>
        <taxon>Methanobacteriota</taxon>
        <taxon>Methanomada group</taxon>
        <taxon>Methanobacteria</taxon>
        <taxon>Methanobacteriales</taxon>
        <taxon>Methanobacteriaceae</taxon>
        <taxon>Methanobrevibacter</taxon>
    </lineage>
</organism>
<dbReference type="PATRIC" id="fig|49547.3.peg.1953"/>
<comment type="caution">
    <text evidence="2">The sequence shown here is derived from an EMBL/GenBank/DDBJ whole genome shotgun (WGS) entry which is preliminary data.</text>
</comment>
<dbReference type="PANTHER" id="PTHR34825">
    <property type="entry name" value="CONSERVED PROTEIN, WITH A WEAK D-GALACTARATE DEHYDRATASE/ALTRONATE HYDROLASE DOMAIN"/>
    <property type="match status" value="1"/>
</dbReference>
<dbReference type="Proteomes" id="UP000077245">
    <property type="component" value="Unassembled WGS sequence"/>
</dbReference>
<dbReference type="PANTHER" id="PTHR34825:SF1">
    <property type="entry name" value="AAA-ATPASE-LIKE DOMAIN-CONTAINING PROTEIN"/>
    <property type="match status" value="1"/>
</dbReference>